<keyword evidence="6" id="KW-1185">Reference proteome</keyword>
<dbReference type="AlphaFoldDB" id="A0A9N8YTR7"/>
<evidence type="ECO:0000256" key="4">
    <source>
        <dbReference type="SAM" id="MobiDB-lite"/>
    </source>
</evidence>
<dbReference type="GO" id="GO:0030690">
    <property type="term" value="C:Noc1p-Noc2p complex"/>
    <property type="evidence" value="ECO:0007669"/>
    <property type="project" value="TreeGrafter"/>
</dbReference>
<feature type="compositionally biased region" description="Acidic residues" evidence="4">
    <location>
        <begin position="50"/>
        <end position="63"/>
    </location>
</feature>
<dbReference type="GO" id="GO:0005654">
    <property type="term" value="C:nucleoplasm"/>
    <property type="evidence" value="ECO:0007669"/>
    <property type="project" value="TreeGrafter"/>
</dbReference>
<protein>
    <submittedName>
        <fullName evidence="5">10089_t:CDS:1</fullName>
    </submittedName>
</protein>
<organism evidence="5 6">
    <name type="scientific">Paraglomus occultum</name>
    <dbReference type="NCBI Taxonomy" id="144539"/>
    <lineage>
        <taxon>Eukaryota</taxon>
        <taxon>Fungi</taxon>
        <taxon>Fungi incertae sedis</taxon>
        <taxon>Mucoromycota</taxon>
        <taxon>Glomeromycotina</taxon>
        <taxon>Glomeromycetes</taxon>
        <taxon>Paraglomerales</taxon>
        <taxon>Paraglomeraceae</taxon>
        <taxon>Paraglomus</taxon>
    </lineage>
</organism>
<proteinExistence type="inferred from homology"/>
<evidence type="ECO:0000256" key="2">
    <source>
        <dbReference type="ARBA" id="ARBA00005907"/>
    </source>
</evidence>
<dbReference type="Proteomes" id="UP000789572">
    <property type="component" value="Unassembled WGS sequence"/>
</dbReference>
<comment type="similarity">
    <text evidence="2">Belongs to the NOC2 family.</text>
</comment>
<feature type="region of interest" description="Disordered" evidence="4">
    <location>
        <begin position="1"/>
        <end position="25"/>
    </location>
</feature>
<sequence length="550" mass="62993">MKKRSTKAKGKGFKNEASQHKQQLEALKEKDPEFFEYLQKNDKELLEFNLSDESDSNDEEAQALEEAGLKDQEKVAGPSVVTNELVSSWQHAITKKKSLRILKRLLLAFRAAAHVNDADDISKTFAYKITSAAVFNNLVVVCLKHVSDVFDHHLKTKDVVTKKNLPNTAKKWKTVEPLVRSYITSLLHLLRSLSENDMVYFVLKETEKSIPYFLCFTKQSKNYLKELLQFWGTGDDKVKIASFLNVRTLVTTAPKPFVETCLKGIYMTFVRSCQTTTTHTLPGINLMRNCGVQVFGIDLNTSYQTAFVYIRQLAIHLRNSMAIKSQESYKSVYNWQFIHCIEFWSQLLATHCDKQRVAESGESVLQPLIYPLVQVTIGVISRTGVFIPLAPYIFSILSSPEIRRKPKPSTLKPLDFSVHLKAPKSYLHTRVYQDGLIEELVRVMGEYYGGQCLSIAFPELAIPAIVQIKRHVKKSKNLKLNKQLHVLVEKFEQNAKYIQQKRQHVEFSPNNRAQVKTFLKDSSPEETPLGAYIQSVRKLKEQRKQLTEQS</sequence>
<evidence type="ECO:0000313" key="6">
    <source>
        <dbReference type="Proteomes" id="UP000789572"/>
    </source>
</evidence>
<feature type="compositionally biased region" description="Basic residues" evidence="4">
    <location>
        <begin position="1"/>
        <end position="12"/>
    </location>
</feature>
<dbReference type="GO" id="GO:0030691">
    <property type="term" value="C:Noc2p-Noc3p complex"/>
    <property type="evidence" value="ECO:0007669"/>
    <property type="project" value="TreeGrafter"/>
</dbReference>
<feature type="region of interest" description="Disordered" evidence="4">
    <location>
        <begin position="49"/>
        <end position="69"/>
    </location>
</feature>
<dbReference type="PANTHER" id="PTHR12687:SF4">
    <property type="entry name" value="NUCLEOLAR COMPLEX PROTEIN 2 HOMOLOG"/>
    <property type="match status" value="1"/>
</dbReference>
<reference evidence="5" key="1">
    <citation type="submission" date="2021-06" db="EMBL/GenBank/DDBJ databases">
        <authorList>
            <person name="Kallberg Y."/>
            <person name="Tangrot J."/>
            <person name="Rosling A."/>
        </authorList>
    </citation>
    <scope>NUCLEOTIDE SEQUENCE</scope>
    <source>
        <strain evidence="5">IA702</strain>
    </source>
</reference>
<evidence type="ECO:0000256" key="1">
    <source>
        <dbReference type="ARBA" id="ARBA00004123"/>
    </source>
</evidence>
<feature type="compositionally biased region" description="Basic and acidic residues" evidence="4">
    <location>
        <begin position="13"/>
        <end position="25"/>
    </location>
</feature>
<dbReference type="GO" id="GO:0005730">
    <property type="term" value="C:nucleolus"/>
    <property type="evidence" value="ECO:0007669"/>
    <property type="project" value="TreeGrafter"/>
</dbReference>
<dbReference type="OrthoDB" id="10266662at2759"/>
<comment type="subcellular location">
    <subcellularLocation>
        <location evidence="1">Nucleus</location>
    </subcellularLocation>
</comment>
<accession>A0A9N8YTR7</accession>
<comment type="caution">
    <text evidence="5">The sequence shown here is derived from an EMBL/GenBank/DDBJ whole genome shotgun (WGS) entry which is preliminary data.</text>
</comment>
<dbReference type="GO" id="GO:0042273">
    <property type="term" value="P:ribosomal large subunit biogenesis"/>
    <property type="evidence" value="ECO:0007669"/>
    <property type="project" value="TreeGrafter"/>
</dbReference>
<dbReference type="EMBL" id="CAJVPJ010000013">
    <property type="protein sequence ID" value="CAG8455292.1"/>
    <property type="molecule type" value="Genomic_DNA"/>
</dbReference>
<evidence type="ECO:0000256" key="3">
    <source>
        <dbReference type="ARBA" id="ARBA00023242"/>
    </source>
</evidence>
<dbReference type="PANTHER" id="PTHR12687">
    <property type="entry name" value="NUCLEOLAR COMPLEX 2 AND RAD4-RELATED"/>
    <property type="match status" value="1"/>
</dbReference>
<evidence type="ECO:0000313" key="5">
    <source>
        <dbReference type="EMBL" id="CAG8455292.1"/>
    </source>
</evidence>
<dbReference type="Pfam" id="PF03715">
    <property type="entry name" value="Noc2"/>
    <property type="match status" value="1"/>
</dbReference>
<gene>
    <name evidence="5" type="ORF">POCULU_LOCUS261</name>
</gene>
<name>A0A9N8YTR7_9GLOM</name>
<dbReference type="InterPro" id="IPR005343">
    <property type="entry name" value="Noc2"/>
</dbReference>
<keyword evidence="3" id="KW-0539">Nucleus</keyword>